<reference evidence="3 4" key="1">
    <citation type="submission" date="2024-02" db="EMBL/GenBank/DDBJ databases">
        <title>High-quality chromosome-scale genome assembly of Pensacola bahiagrass (Paspalum notatum Flugge var. saurae).</title>
        <authorList>
            <person name="Vega J.M."/>
            <person name="Podio M."/>
            <person name="Orjuela J."/>
            <person name="Siena L.A."/>
            <person name="Pessino S.C."/>
            <person name="Combes M.C."/>
            <person name="Mariac C."/>
            <person name="Albertini E."/>
            <person name="Pupilli F."/>
            <person name="Ortiz J.P.A."/>
            <person name="Leblanc O."/>
        </authorList>
    </citation>
    <scope>NUCLEOTIDE SEQUENCE [LARGE SCALE GENOMIC DNA]</scope>
    <source>
        <strain evidence="3">R1</strain>
        <tissue evidence="3">Leaf</tissue>
    </source>
</reference>
<keyword evidence="2" id="KW-0812">Transmembrane</keyword>
<organism evidence="3 4">
    <name type="scientific">Paspalum notatum var. saurae</name>
    <dbReference type="NCBI Taxonomy" id="547442"/>
    <lineage>
        <taxon>Eukaryota</taxon>
        <taxon>Viridiplantae</taxon>
        <taxon>Streptophyta</taxon>
        <taxon>Embryophyta</taxon>
        <taxon>Tracheophyta</taxon>
        <taxon>Spermatophyta</taxon>
        <taxon>Magnoliopsida</taxon>
        <taxon>Liliopsida</taxon>
        <taxon>Poales</taxon>
        <taxon>Poaceae</taxon>
        <taxon>PACMAD clade</taxon>
        <taxon>Panicoideae</taxon>
        <taxon>Andropogonodae</taxon>
        <taxon>Paspaleae</taxon>
        <taxon>Paspalinae</taxon>
        <taxon>Paspalum</taxon>
    </lineage>
</organism>
<dbReference type="AlphaFoldDB" id="A0AAQ3XG39"/>
<evidence type="ECO:0000313" key="4">
    <source>
        <dbReference type="Proteomes" id="UP001341281"/>
    </source>
</evidence>
<dbReference type="EMBL" id="CP144754">
    <property type="protein sequence ID" value="WVZ96777.1"/>
    <property type="molecule type" value="Genomic_DNA"/>
</dbReference>
<evidence type="ECO:0000313" key="3">
    <source>
        <dbReference type="EMBL" id="WVZ96776.1"/>
    </source>
</evidence>
<evidence type="ECO:0000256" key="2">
    <source>
        <dbReference type="SAM" id="Phobius"/>
    </source>
</evidence>
<keyword evidence="2" id="KW-0472">Membrane</keyword>
<gene>
    <name evidence="3" type="ORF">U9M48_042375</name>
</gene>
<dbReference type="Proteomes" id="UP001341281">
    <property type="component" value="Chromosome 10"/>
</dbReference>
<accession>A0AAQ3XG39</accession>
<dbReference type="PANTHER" id="PTHR46610:SF20">
    <property type="entry name" value="OS05G0181300 PROTEIN"/>
    <property type="match status" value="1"/>
</dbReference>
<feature type="region of interest" description="Disordered" evidence="1">
    <location>
        <begin position="190"/>
        <end position="238"/>
    </location>
</feature>
<dbReference type="EMBL" id="CP144754">
    <property type="protein sequence ID" value="WVZ96781.1"/>
    <property type="molecule type" value="Genomic_DNA"/>
</dbReference>
<keyword evidence="2" id="KW-1133">Transmembrane helix</keyword>
<keyword evidence="4" id="KW-1185">Reference proteome</keyword>
<sequence length="648" mass="70870">MSKTRAAGSPVLQQQRTTSLLALASLIIRVAALALLACSFSARRRGRRAHGDPWDLCPSSSPWAPSYSLFCCIQLAQRLTPESSALERWRLQTGVWSLSAVLSCGFAYRVSQVMPPAACRWCSSSRVVHDGLGRRSCWRVAGFYKLVLCRDQQHRCLDVGRSPYTADPAGAPPKTDKFCGLSLLIESPAQPIGPPDQTAPRAPPGLPNRPSKPTPFPLPPDHITTTSRRNGDPAAVRDSGTYSIHASISLQFVVFPRATNPAPATAALALLAAISPLPHLPIIAGSADGLTAVAHFRRRRPPAPNRPATDPIPPLPCLPVLSSSPDGYIAGAVDRLPRLPYLPPFGVASSPAHPTPRLALHHTKFKYMPEHEVCGSSPLNPKRITIESSQECFSVDIPRAAAPEGSANPSVAGSRPQHRKRPAVRGRPPTLPPQDEDDDDDFMPPRRSLMYLSPPSSTGLHLDCHVLILPRQAVARKGFFDILDLTLDAIGSQSHLCWLMDKLDPKNMTIRPGQGKELKITKETVRLIFGLPCAGGGKPLGVDAATAADRLRSSLGLTKDEFTVAKLQDRLRLDLAPKNYDKYFHYDIWMLHRRTYLILGSPPCCYSPQNKFDTPRIKYFDKNIIKALTRADKRKSWQGGGPFGHCDF</sequence>
<feature type="compositionally biased region" description="Pro residues" evidence="1">
    <location>
        <begin position="201"/>
        <end position="220"/>
    </location>
</feature>
<name>A0AAQ3XG39_PASNO</name>
<protein>
    <submittedName>
        <fullName evidence="3">Uncharacterized protein</fullName>
    </submittedName>
</protein>
<dbReference type="InterPro" id="IPR045501">
    <property type="entry name" value="DUF6490"/>
</dbReference>
<dbReference type="Pfam" id="PF20100">
    <property type="entry name" value="DUF6490"/>
    <property type="match status" value="1"/>
</dbReference>
<dbReference type="PANTHER" id="PTHR46610">
    <property type="entry name" value="OS05G0181300 PROTEIN"/>
    <property type="match status" value="1"/>
</dbReference>
<proteinExistence type="predicted"/>
<evidence type="ECO:0000256" key="1">
    <source>
        <dbReference type="SAM" id="MobiDB-lite"/>
    </source>
</evidence>
<dbReference type="EMBL" id="CP144754">
    <property type="protein sequence ID" value="WVZ96776.1"/>
    <property type="molecule type" value="Genomic_DNA"/>
</dbReference>
<feature type="region of interest" description="Disordered" evidence="1">
    <location>
        <begin position="401"/>
        <end position="445"/>
    </location>
</feature>
<feature type="transmembrane region" description="Helical" evidence="2">
    <location>
        <begin position="20"/>
        <end position="40"/>
    </location>
</feature>